<dbReference type="Gene3D" id="3.30.540.10">
    <property type="entry name" value="Fructose-1,6-Bisphosphatase, subunit A, domain 1"/>
    <property type="match status" value="1"/>
</dbReference>
<keyword evidence="5" id="KW-0175">Coiled coil</keyword>
<dbReference type="InterPro" id="IPR000760">
    <property type="entry name" value="Inositol_monophosphatase-like"/>
</dbReference>
<dbReference type="PANTHER" id="PTHR20854:SF4">
    <property type="entry name" value="INOSITOL-1-MONOPHOSPHATASE-RELATED"/>
    <property type="match status" value="1"/>
</dbReference>
<dbReference type="PROSITE" id="PS00630">
    <property type="entry name" value="IMP_2"/>
    <property type="match status" value="1"/>
</dbReference>
<keyword evidence="1 4" id="KW-0479">Metal-binding</keyword>
<feature type="binding site" evidence="4">
    <location>
        <position position="86"/>
    </location>
    <ligand>
        <name>Mg(2+)</name>
        <dbReference type="ChEBI" id="CHEBI:18420"/>
        <label>1</label>
        <note>catalytic</note>
    </ligand>
</feature>
<comment type="caution">
    <text evidence="6">The sequence shown here is derived from an EMBL/GenBank/DDBJ whole genome shotgun (WGS) entry which is preliminary data.</text>
</comment>
<dbReference type="RefSeq" id="WP_194538991.1">
    <property type="nucleotide sequence ID" value="NZ_JACEFB010000011.1"/>
</dbReference>
<comment type="cofactor">
    <cofactor evidence="4">
        <name>Mg(2+)</name>
        <dbReference type="ChEBI" id="CHEBI:18420"/>
    </cofactor>
</comment>
<dbReference type="GO" id="GO:0046872">
    <property type="term" value="F:metal ion binding"/>
    <property type="evidence" value="ECO:0007669"/>
    <property type="project" value="UniProtKB-KW"/>
</dbReference>
<dbReference type="InterPro" id="IPR020583">
    <property type="entry name" value="Inositol_monoP_metal-BS"/>
</dbReference>
<reference evidence="6 7" key="1">
    <citation type="submission" date="2020-07" db="EMBL/GenBank/DDBJ databases">
        <title>Thermogemmata thermophila gen. nov., sp. nov., a novel moderate thermophilic planctomycete from a Kamchatka hot spring.</title>
        <authorList>
            <person name="Elcheninov A.G."/>
            <person name="Podosokorskaya O.A."/>
            <person name="Kovaleva O.L."/>
            <person name="Novikov A."/>
            <person name="Bonch-Osmolovskaya E.A."/>
            <person name="Toshchakov S.V."/>
            <person name="Kublanov I.V."/>
        </authorList>
    </citation>
    <scope>NUCLEOTIDE SEQUENCE [LARGE SCALE GENOMIC DNA]</scope>
    <source>
        <strain evidence="6 7">2918</strain>
    </source>
</reference>
<keyword evidence="2" id="KW-0378">Hydrolase</keyword>
<dbReference type="GO" id="GO:0006020">
    <property type="term" value="P:inositol metabolic process"/>
    <property type="evidence" value="ECO:0007669"/>
    <property type="project" value="TreeGrafter"/>
</dbReference>
<evidence type="ECO:0000256" key="4">
    <source>
        <dbReference type="PIRSR" id="PIRSR600760-2"/>
    </source>
</evidence>
<evidence type="ECO:0000256" key="3">
    <source>
        <dbReference type="ARBA" id="ARBA00022842"/>
    </source>
</evidence>
<dbReference type="EMBL" id="JACEFB010000011">
    <property type="protein sequence ID" value="MBA2227161.1"/>
    <property type="molecule type" value="Genomic_DNA"/>
</dbReference>
<dbReference type="SUPFAM" id="SSF56655">
    <property type="entry name" value="Carbohydrate phosphatase"/>
    <property type="match status" value="1"/>
</dbReference>
<name>A0A7V8VFS2_9BACT</name>
<accession>A0A7V8VFS2</accession>
<gene>
    <name evidence="6" type="ORF">H0921_13440</name>
</gene>
<dbReference type="GO" id="GO:0046854">
    <property type="term" value="P:phosphatidylinositol phosphate biosynthetic process"/>
    <property type="evidence" value="ECO:0007669"/>
    <property type="project" value="InterPro"/>
</dbReference>
<dbReference type="AlphaFoldDB" id="A0A7V8VFS2"/>
<evidence type="ECO:0000256" key="2">
    <source>
        <dbReference type="ARBA" id="ARBA00022801"/>
    </source>
</evidence>
<dbReference type="GO" id="GO:0008934">
    <property type="term" value="F:inositol monophosphate 1-phosphatase activity"/>
    <property type="evidence" value="ECO:0007669"/>
    <property type="project" value="TreeGrafter"/>
</dbReference>
<dbReference type="Pfam" id="PF00459">
    <property type="entry name" value="Inositol_P"/>
    <property type="match status" value="1"/>
</dbReference>
<dbReference type="InterPro" id="IPR020550">
    <property type="entry name" value="Inositol_monophosphatase_CS"/>
</dbReference>
<keyword evidence="7" id="KW-1185">Reference proteome</keyword>
<feature type="binding site" evidence="4">
    <location>
        <position position="89"/>
    </location>
    <ligand>
        <name>Mg(2+)</name>
        <dbReference type="ChEBI" id="CHEBI:18420"/>
        <label>1</label>
        <note>catalytic</note>
    </ligand>
</feature>
<organism evidence="6 7">
    <name type="scientific">Thermogemmata fonticola</name>
    <dbReference type="NCBI Taxonomy" id="2755323"/>
    <lineage>
        <taxon>Bacteria</taxon>
        <taxon>Pseudomonadati</taxon>
        <taxon>Planctomycetota</taxon>
        <taxon>Planctomycetia</taxon>
        <taxon>Gemmatales</taxon>
        <taxon>Gemmataceae</taxon>
        <taxon>Thermogemmata</taxon>
    </lineage>
</organism>
<evidence type="ECO:0000313" key="7">
    <source>
        <dbReference type="Proteomes" id="UP000542342"/>
    </source>
</evidence>
<dbReference type="PANTHER" id="PTHR20854">
    <property type="entry name" value="INOSITOL MONOPHOSPHATASE"/>
    <property type="match status" value="1"/>
</dbReference>
<feature type="binding site" evidence="4">
    <location>
        <position position="88"/>
    </location>
    <ligand>
        <name>Mg(2+)</name>
        <dbReference type="ChEBI" id="CHEBI:18420"/>
        <label>1</label>
        <note>catalytic</note>
    </ligand>
</feature>
<dbReference type="PRINTS" id="PR00377">
    <property type="entry name" value="IMPHPHTASES"/>
</dbReference>
<dbReference type="CDD" id="cd01638">
    <property type="entry name" value="CysQ"/>
    <property type="match status" value="1"/>
</dbReference>
<feature type="binding site" evidence="4">
    <location>
        <position position="66"/>
    </location>
    <ligand>
        <name>Mg(2+)</name>
        <dbReference type="ChEBI" id="CHEBI:18420"/>
        <label>1</label>
        <note>catalytic</note>
    </ligand>
</feature>
<proteinExistence type="predicted"/>
<sequence>MPWDRELTIALKVAEEAAERLRQEYQAFTAIPDAPADISTPVDRRAQELILDRLHHHFPHDALCAEEKISGFETVAQRGPRTWVVDPIDGTRGFARKNGQFSVMIGLLAEGMPVVGVVAEPAQNRITFARQGGGCWTYVGDATAVRCQVSRRPFSECILVQSWAKPGQVSRAAALLTPKHIQETYSGGVKLARVARGEADVYANTYETFHDWDICAGHLLVTEAGGTVTDLFGQPIAYQADDFAQRRGLLATNGLCHAEALQRLQPLTARFRSA</sequence>
<protein>
    <submittedName>
        <fullName evidence="6">3'(2'),5'-bisphosphate nucleotidase CysQ</fullName>
    </submittedName>
</protein>
<dbReference type="GO" id="GO:0007165">
    <property type="term" value="P:signal transduction"/>
    <property type="evidence" value="ECO:0007669"/>
    <property type="project" value="TreeGrafter"/>
</dbReference>
<feature type="binding site" evidence="4">
    <location>
        <position position="213"/>
    </location>
    <ligand>
        <name>Mg(2+)</name>
        <dbReference type="ChEBI" id="CHEBI:18420"/>
        <label>1</label>
        <note>catalytic</note>
    </ligand>
</feature>
<dbReference type="Gene3D" id="3.40.190.80">
    <property type="match status" value="1"/>
</dbReference>
<dbReference type="PROSITE" id="PS00629">
    <property type="entry name" value="IMP_1"/>
    <property type="match status" value="1"/>
</dbReference>
<dbReference type="Proteomes" id="UP000542342">
    <property type="component" value="Unassembled WGS sequence"/>
</dbReference>
<evidence type="ECO:0000256" key="5">
    <source>
        <dbReference type="SAM" id="Coils"/>
    </source>
</evidence>
<evidence type="ECO:0000313" key="6">
    <source>
        <dbReference type="EMBL" id="MBA2227161.1"/>
    </source>
</evidence>
<keyword evidence="3 4" id="KW-0460">Magnesium</keyword>
<evidence type="ECO:0000256" key="1">
    <source>
        <dbReference type="ARBA" id="ARBA00022723"/>
    </source>
</evidence>
<feature type="coiled-coil region" evidence="5">
    <location>
        <begin position="4"/>
        <end position="31"/>
    </location>
</feature>